<dbReference type="Proteomes" id="UP001489004">
    <property type="component" value="Unassembled WGS sequence"/>
</dbReference>
<feature type="region of interest" description="Disordered" evidence="1">
    <location>
        <begin position="13"/>
        <end position="41"/>
    </location>
</feature>
<protein>
    <submittedName>
        <fullName evidence="2">Uncharacterized protein</fullName>
    </submittedName>
</protein>
<evidence type="ECO:0000313" key="3">
    <source>
        <dbReference type="Proteomes" id="UP001489004"/>
    </source>
</evidence>
<accession>A0AAW1PL61</accession>
<dbReference type="EMBL" id="JALJOR010000010">
    <property type="protein sequence ID" value="KAK9810520.1"/>
    <property type="molecule type" value="Genomic_DNA"/>
</dbReference>
<feature type="compositionally biased region" description="Polar residues" evidence="1">
    <location>
        <begin position="13"/>
        <end position="22"/>
    </location>
</feature>
<evidence type="ECO:0000256" key="1">
    <source>
        <dbReference type="SAM" id="MobiDB-lite"/>
    </source>
</evidence>
<name>A0AAW1PL61_9CHLO</name>
<keyword evidence="3" id="KW-1185">Reference proteome</keyword>
<reference evidence="2 3" key="1">
    <citation type="journal article" date="2024" name="Nat. Commun.">
        <title>Phylogenomics reveals the evolutionary origins of lichenization in chlorophyte algae.</title>
        <authorList>
            <person name="Puginier C."/>
            <person name="Libourel C."/>
            <person name="Otte J."/>
            <person name="Skaloud P."/>
            <person name="Haon M."/>
            <person name="Grisel S."/>
            <person name="Petersen M."/>
            <person name="Berrin J.G."/>
            <person name="Delaux P.M."/>
            <person name="Dal Grande F."/>
            <person name="Keller J."/>
        </authorList>
    </citation>
    <scope>NUCLEOTIDE SEQUENCE [LARGE SCALE GENOMIC DNA]</scope>
    <source>
        <strain evidence="2 3">SAG 2043</strain>
    </source>
</reference>
<gene>
    <name evidence="2" type="ORF">WJX72_012092</name>
</gene>
<feature type="compositionally biased region" description="Polar residues" evidence="1">
    <location>
        <begin position="29"/>
        <end position="38"/>
    </location>
</feature>
<comment type="caution">
    <text evidence="2">The sequence shown here is derived from an EMBL/GenBank/DDBJ whole genome shotgun (WGS) entry which is preliminary data.</text>
</comment>
<dbReference type="AlphaFoldDB" id="A0AAW1PL61"/>
<proteinExistence type="predicted"/>
<organism evidence="2 3">
    <name type="scientific">[Myrmecia] bisecta</name>
    <dbReference type="NCBI Taxonomy" id="41462"/>
    <lineage>
        <taxon>Eukaryota</taxon>
        <taxon>Viridiplantae</taxon>
        <taxon>Chlorophyta</taxon>
        <taxon>core chlorophytes</taxon>
        <taxon>Trebouxiophyceae</taxon>
        <taxon>Trebouxiales</taxon>
        <taxon>Trebouxiaceae</taxon>
        <taxon>Myrmecia</taxon>
    </lineage>
</organism>
<sequence>MDTILAAHAARVQSGTDASVSGHQLDGHPSSQAKSVSDQVPAVARQSSTYPQGRRRRLHFATACKRFGITYACRSSWRFHCQPIRLPHGNGVGLCAARARGECRPGASPAASGTAEGAAQRLVTGSHEALGMGQRWAAPLWPLAVHCLRLHLRLPASVLIRLYKAVGSSPQSARLRIPSAGTARPADI</sequence>
<evidence type="ECO:0000313" key="2">
    <source>
        <dbReference type="EMBL" id="KAK9810520.1"/>
    </source>
</evidence>